<sequence length="837" mass="96890">MKYAEFINGNDNFQYSINLNYDLMNDDKIDCYIPTKKSIEILNDYLLNTVSDNKDNATVLVGPYGKGKSHLLLILIAILYGSDKNKTLNKLVDKIKVIDKKAGELTKEVLKNKKYLPLIINFNSRDLNQAFLIALKNALLLAGLEGILPNTYFNSAIDTINNWEDHPNKQMINMVEKLVQDKCGLTLKKFVDTLKSYNEDNYKIFTDIFKEITLGIEFNPMTNSDIVKLIEETNLKLCEKYNYDGIIIVFDEFSKFIESSETINNSKDLKVIQDIAELSSRSKVPKLQIVCITHKPIDEYIAQIPKNKIDGWRTIEGRFTEKLFIASAQQNYELIANAIIKRRNKFSQYFNENKDRLNELTNECYRLFNAVYKSEDYCKDIVKNCFPLHPYTTYSLPIVSEKVAQNERTLFTYLSKNEHNSLIEFINENNGELELVTLDKLYDYFEGLLKKDIYNKSAYNVWVQANTALKIVYSELERKIIKVLGIIYVVNQSDILTPNEYTIKHSLQESDKEIDSAIEALIQSGILLLRKGSETLDFLPISSVNVRKKIDDVAEANFKQVKYSKVHSEIIDLGFTLPKKYNYNYKITRFFRKIFMTSDELIAYSSAQQVIDDYRSDGVIINLIYTNTDEIYEVKKWINEKNDKRIIVVIPNKELDNDTSNLLSQYEAAKFLKEDEEFLKEDKAINTQLELLGEDIENKLVEYIVNSYDIDSENCTLNIVKNQYKFINSVKLSGILSDICQEYFYNTPIINNELINKNTISTPISKARDLIINMLLTNSYKDFDYNKNSAECTLFRATIVNLGLLDENNNGNLIINEIKNYVNQSETNELSFNTLYD</sequence>
<protein>
    <submittedName>
        <fullName evidence="1">Uncharacterized protein</fullName>
    </submittedName>
</protein>
<comment type="caution">
    <text evidence="1">The sequence shown here is derived from an EMBL/GenBank/DDBJ whole genome shotgun (WGS) entry which is preliminary data.</text>
</comment>
<accession>W1YBB7</accession>
<reference evidence="1" key="1">
    <citation type="submission" date="2013-12" db="EMBL/GenBank/DDBJ databases">
        <title>A Varibaculum cambriense genome reconstructed from a premature infant gut community with otherwise low bacterial novelty that shifts toward anaerobic metabolism during the third week of life.</title>
        <authorList>
            <person name="Brown C.T."/>
            <person name="Sharon I."/>
            <person name="Thomas B.C."/>
            <person name="Castelle C.J."/>
            <person name="Morowitz M.J."/>
            <person name="Banfield J.F."/>
        </authorList>
    </citation>
    <scope>NUCLEOTIDE SEQUENCE</scope>
</reference>
<organism evidence="1">
    <name type="scientific">human gut metagenome</name>
    <dbReference type="NCBI Taxonomy" id="408170"/>
    <lineage>
        <taxon>unclassified sequences</taxon>
        <taxon>metagenomes</taxon>
        <taxon>organismal metagenomes</taxon>
    </lineage>
</organism>
<feature type="non-terminal residue" evidence="1">
    <location>
        <position position="837"/>
    </location>
</feature>
<name>W1YBB7_9ZZZZ</name>
<dbReference type="InterPro" id="IPR027417">
    <property type="entry name" value="P-loop_NTPase"/>
</dbReference>
<gene>
    <name evidence="1" type="ORF">Q604_UNBC07448G0001</name>
</gene>
<dbReference type="SUPFAM" id="SSF52540">
    <property type="entry name" value="P-loop containing nucleoside triphosphate hydrolases"/>
    <property type="match status" value="1"/>
</dbReference>
<proteinExistence type="predicted"/>
<dbReference type="AlphaFoldDB" id="W1YBB7"/>
<evidence type="ECO:0000313" key="1">
    <source>
        <dbReference type="EMBL" id="ETJ38439.1"/>
    </source>
</evidence>
<dbReference type="EMBL" id="AZMM01007448">
    <property type="protein sequence ID" value="ETJ38439.1"/>
    <property type="molecule type" value="Genomic_DNA"/>
</dbReference>